<feature type="compositionally biased region" description="Gly residues" evidence="1">
    <location>
        <begin position="97"/>
        <end position="127"/>
    </location>
</feature>
<dbReference type="AlphaFoldDB" id="A0A2T4UII5"/>
<proteinExistence type="predicted"/>
<accession>A0A2T4UII5</accession>
<organism evidence="3 4">
    <name type="scientific">Paraconexibacter algicola</name>
    <dbReference type="NCBI Taxonomy" id="2133960"/>
    <lineage>
        <taxon>Bacteria</taxon>
        <taxon>Bacillati</taxon>
        <taxon>Actinomycetota</taxon>
        <taxon>Thermoleophilia</taxon>
        <taxon>Solirubrobacterales</taxon>
        <taxon>Paraconexibacteraceae</taxon>
        <taxon>Paraconexibacter</taxon>
    </lineage>
</organism>
<feature type="compositionally biased region" description="Pro residues" evidence="1">
    <location>
        <begin position="236"/>
        <end position="253"/>
    </location>
</feature>
<dbReference type="Proteomes" id="UP000240739">
    <property type="component" value="Unassembled WGS sequence"/>
</dbReference>
<protein>
    <submittedName>
        <fullName evidence="3">Uncharacterized protein</fullName>
    </submittedName>
</protein>
<keyword evidence="2" id="KW-0732">Signal</keyword>
<name>A0A2T4UII5_9ACTN</name>
<evidence type="ECO:0000313" key="4">
    <source>
        <dbReference type="Proteomes" id="UP000240739"/>
    </source>
</evidence>
<dbReference type="RefSeq" id="WP_107567490.1">
    <property type="nucleotide sequence ID" value="NZ_PYYB01000001.1"/>
</dbReference>
<gene>
    <name evidence="3" type="ORF">C7Y72_05035</name>
</gene>
<feature type="signal peptide" evidence="2">
    <location>
        <begin position="1"/>
        <end position="25"/>
    </location>
</feature>
<evidence type="ECO:0000256" key="1">
    <source>
        <dbReference type="SAM" id="MobiDB-lite"/>
    </source>
</evidence>
<sequence>MITRRIVVASTAAVALAAGGAAAVAATVKDDRKEAESQVLSDAAKRLNVTPSELKDALGKAQDAQLDQAVKDGKLTQAQADAIKKRRAEEGTVLGLPGRGPHGGPGRGFGPGGPGGPGHGPGRGLGPLGGAADAVAKELGLTREKLLEQLRSGTTLAAIAKAQNKDLADVKKAARTALAKTLADQVADKKITDAQRDHVLEEFDEHFDEFASGQGGPGRFFGRGRGHHGPGGPGGPGGPAPTPPTGPSGPATPDPQATPGSYPGEIAPGANPA</sequence>
<evidence type="ECO:0000256" key="2">
    <source>
        <dbReference type="SAM" id="SignalP"/>
    </source>
</evidence>
<reference evidence="3 4" key="1">
    <citation type="submission" date="2018-03" db="EMBL/GenBank/DDBJ databases">
        <title>Aquarubrobacter algicola gen. nov., sp. nov., a novel actinobacterium isolated from shallow eutrophic lake during the end of cyanobacterial harmful algal blooms.</title>
        <authorList>
            <person name="Chun S.J."/>
        </authorList>
    </citation>
    <scope>NUCLEOTIDE SEQUENCE [LARGE SCALE GENOMIC DNA]</scope>
    <source>
        <strain evidence="3 4">Seoho-28</strain>
    </source>
</reference>
<evidence type="ECO:0000313" key="3">
    <source>
        <dbReference type="EMBL" id="PTL59054.1"/>
    </source>
</evidence>
<feature type="region of interest" description="Disordered" evidence="1">
    <location>
        <begin position="88"/>
        <end position="127"/>
    </location>
</feature>
<feature type="region of interest" description="Disordered" evidence="1">
    <location>
        <begin position="209"/>
        <end position="273"/>
    </location>
</feature>
<dbReference type="OrthoDB" id="5244227at2"/>
<comment type="caution">
    <text evidence="3">The sequence shown here is derived from an EMBL/GenBank/DDBJ whole genome shotgun (WGS) entry which is preliminary data.</text>
</comment>
<dbReference type="EMBL" id="PYYB01000001">
    <property type="protein sequence ID" value="PTL59054.1"/>
    <property type="molecule type" value="Genomic_DNA"/>
</dbReference>
<feature type="chain" id="PRO_5015647837" evidence="2">
    <location>
        <begin position="26"/>
        <end position="273"/>
    </location>
</feature>
<keyword evidence="4" id="KW-1185">Reference proteome</keyword>